<organism evidence="1 2">
    <name type="scientific">Liparis tanakae</name>
    <name type="common">Tanaka's snailfish</name>
    <dbReference type="NCBI Taxonomy" id="230148"/>
    <lineage>
        <taxon>Eukaryota</taxon>
        <taxon>Metazoa</taxon>
        <taxon>Chordata</taxon>
        <taxon>Craniata</taxon>
        <taxon>Vertebrata</taxon>
        <taxon>Euteleostomi</taxon>
        <taxon>Actinopterygii</taxon>
        <taxon>Neopterygii</taxon>
        <taxon>Teleostei</taxon>
        <taxon>Neoteleostei</taxon>
        <taxon>Acanthomorphata</taxon>
        <taxon>Eupercaria</taxon>
        <taxon>Perciformes</taxon>
        <taxon>Cottioidei</taxon>
        <taxon>Cottales</taxon>
        <taxon>Liparidae</taxon>
        <taxon>Liparis</taxon>
    </lineage>
</organism>
<protein>
    <submittedName>
        <fullName evidence="1">Uncharacterized protein</fullName>
    </submittedName>
</protein>
<dbReference type="Proteomes" id="UP000314294">
    <property type="component" value="Unassembled WGS sequence"/>
</dbReference>
<accession>A0A4Z2H805</accession>
<dbReference type="AlphaFoldDB" id="A0A4Z2H805"/>
<proteinExistence type="predicted"/>
<name>A0A4Z2H805_9TELE</name>
<sequence length="72" mass="8000">MALPDLVLCRRLKLLGSRSRDRAPLPARLDHGGRSHQTPGVIVLCGRAVWPRCVAAKSNLILAGLFEMLRWL</sequence>
<keyword evidence="2" id="KW-1185">Reference proteome</keyword>
<dbReference type="EMBL" id="SRLO01000302">
    <property type="protein sequence ID" value="TNN62047.1"/>
    <property type="molecule type" value="Genomic_DNA"/>
</dbReference>
<evidence type="ECO:0000313" key="1">
    <source>
        <dbReference type="EMBL" id="TNN62047.1"/>
    </source>
</evidence>
<evidence type="ECO:0000313" key="2">
    <source>
        <dbReference type="Proteomes" id="UP000314294"/>
    </source>
</evidence>
<reference evidence="1 2" key="1">
    <citation type="submission" date="2019-03" db="EMBL/GenBank/DDBJ databases">
        <title>First draft genome of Liparis tanakae, snailfish: a comprehensive survey of snailfish specific genes.</title>
        <authorList>
            <person name="Kim W."/>
            <person name="Song I."/>
            <person name="Jeong J.-H."/>
            <person name="Kim D."/>
            <person name="Kim S."/>
            <person name="Ryu S."/>
            <person name="Song J.Y."/>
            <person name="Lee S.K."/>
        </authorList>
    </citation>
    <scope>NUCLEOTIDE SEQUENCE [LARGE SCALE GENOMIC DNA]</scope>
    <source>
        <tissue evidence="1">Muscle</tissue>
    </source>
</reference>
<gene>
    <name evidence="1" type="ORF">EYF80_027718</name>
</gene>
<comment type="caution">
    <text evidence="1">The sequence shown here is derived from an EMBL/GenBank/DDBJ whole genome shotgun (WGS) entry which is preliminary data.</text>
</comment>